<reference evidence="2" key="1">
    <citation type="submission" date="2014-09" db="EMBL/GenBank/DDBJ databases">
        <authorList>
            <person name="Magalhaes I.L.F."/>
            <person name="Oliveira U."/>
            <person name="Santos F.R."/>
            <person name="Vidigal T.H.D.A."/>
            <person name="Brescovit A.D."/>
            <person name="Santos A.J."/>
        </authorList>
    </citation>
    <scope>NUCLEOTIDE SEQUENCE</scope>
    <source>
        <tissue evidence="2">Shoot tissue taken approximately 20 cm above the soil surface</tissue>
    </source>
</reference>
<sequence length="47" mass="5242">MGSSGTPRSPPTGSRSSSRNEHEQSTMLDWGNARLVYMDDFIVRTIL</sequence>
<feature type="region of interest" description="Disordered" evidence="1">
    <location>
        <begin position="1"/>
        <end position="29"/>
    </location>
</feature>
<dbReference type="EMBL" id="GBRH01260845">
    <property type="protein sequence ID" value="JAD37050.1"/>
    <property type="molecule type" value="Transcribed_RNA"/>
</dbReference>
<organism evidence="2">
    <name type="scientific">Arundo donax</name>
    <name type="common">Giant reed</name>
    <name type="synonym">Donax arundinaceus</name>
    <dbReference type="NCBI Taxonomy" id="35708"/>
    <lineage>
        <taxon>Eukaryota</taxon>
        <taxon>Viridiplantae</taxon>
        <taxon>Streptophyta</taxon>
        <taxon>Embryophyta</taxon>
        <taxon>Tracheophyta</taxon>
        <taxon>Spermatophyta</taxon>
        <taxon>Magnoliopsida</taxon>
        <taxon>Liliopsida</taxon>
        <taxon>Poales</taxon>
        <taxon>Poaceae</taxon>
        <taxon>PACMAD clade</taxon>
        <taxon>Arundinoideae</taxon>
        <taxon>Arundineae</taxon>
        <taxon>Arundo</taxon>
    </lineage>
</organism>
<protein>
    <submittedName>
        <fullName evidence="2">Uncharacterized protein</fullName>
    </submittedName>
</protein>
<dbReference type="AlphaFoldDB" id="A0A0A8ZJX8"/>
<accession>A0A0A8ZJX8</accession>
<evidence type="ECO:0000313" key="2">
    <source>
        <dbReference type="EMBL" id="JAD37050.1"/>
    </source>
</evidence>
<name>A0A0A8ZJX8_ARUDO</name>
<evidence type="ECO:0000256" key="1">
    <source>
        <dbReference type="SAM" id="MobiDB-lite"/>
    </source>
</evidence>
<proteinExistence type="predicted"/>
<feature type="compositionally biased region" description="Low complexity" evidence="1">
    <location>
        <begin position="1"/>
        <end position="17"/>
    </location>
</feature>
<reference evidence="2" key="2">
    <citation type="journal article" date="2015" name="Data Brief">
        <title>Shoot transcriptome of the giant reed, Arundo donax.</title>
        <authorList>
            <person name="Barrero R.A."/>
            <person name="Guerrero F.D."/>
            <person name="Moolhuijzen P."/>
            <person name="Goolsby J.A."/>
            <person name="Tidwell J."/>
            <person name="Bellgard S.E."/>
            <person name="Bellgard M.I."/>
        </authorList>
    </citation>
    <scope>NUCLEOTIDE SEQUENCE</scope>
    <source>
        <tissue evidence="2">Shoot tissue taken approximately 20 cm above the soil surface</tissue>
    </source>
</reference>